<name>A0A4C1TGN5_EUMVA</name>
<organism evidence="1 2">
    <name type="scientific">Eumeta variegata</name>
    <name type="common">Bagworm moth</name>
    <name type="synonym">Eumeta japonica</name>
    <dbReference type="NCBI Taxonomy" id="151549"/>
    <lineage>
        <taxon>Eukaryota</taxon>
        <taxon>Metazoa</taxon>
        <taxon>Ecdysozoa</taxon>
        <taxon>Arthropoda</taxon>
        <taxon>Hexapoda</taxon>
        <taxon>Insecta</taxon>
        <taxon>Pterygota</taxon>
        <taxon>Neoptera</taxon>
        <taxon>Endopterygota</taxon>
        <taxon>Lepidoptera</taxon>
        <taxon>Glossata</taxon>
        <taxon>Ditrysia</taxon>
        <taxon>Tineoidea</taxon>
        <taxon>Psychidae</taxon>
        <taxon>Oiketicinae</taxon>
        <taxon>Eumeta</taxon>
    </lineage>
</organism>
<gene>
    <name evidence="1" type="ORF">EVAR_101390_1</name>
</gene>
<dbReference type="EMBL" id="BGZK01005354">
    <property type="protein sequence ID" value="GBP13669.1"/>
    <property type="molecule type" value="Genomic_DNA"/>
</dbReference>
<dbReference type="AlphaFoldDB" id="A0A4C1TGN5"/>
<proteinExistence type="predicted"/>
<accession>A0A4C1TGN5</accession>
<evidence type="ECO:0000313" key="1">
    <source>
        <dbReference type="EMBL" id="GBP13669.1"/>
    </source>
</evidence>
<evidence type="ECO:0000313" key="2">
    <source>
        <dbReference type="Proteomes" id="UP000299102"/>
    </source>
</evidence>
<protein>
    <submittedName>
        <fullName evidence="1">Uncharacterized protein</fullName>
    </submittedName>
</protein>
<reference evidence="1 2" key="1">
    <citation type="journal article" date="2019" name="Commun. Biol.">
        <title>The bagworm genome reveals a unique fibroin gene that provides high tensile strength.</title>
        <authorList>
            <person name="Kono N."/>
            <person name="Nakamura H."/>
            <person name="Ohtoshi R."/>
            <person name="Tomita M."/>
            <person name="Numata K."/>
            <person name="Arakawa K."/>
        </authorList>
    </citation>
    <scope>NUCLEOTIDE SEQUENCE [LARGE SCALE GENOMIC DNA]</scope>
</reference>
<feature type="non-terminal residue" evidence="1">
    <location>
        <position position="1"/>
    </location>
</feature>
<comment type="caution">
    <text evidence="1">The sequence shown here is derived from an EMBL/GenBank/DDBJ whole genome shotgun (WGS) entry which is preliminary data.</text>
</comment>
<sequence>EEGLNDAQVILETGVGADKHRRIGPEIGFRGGDGRLRRLRGNHCFIYPYRQHQIG</sequence>
<keyword evidence="2" id="KW-1185">Reference proteome</keyword>
<dbReference type="Proteomes" id="UP000299102">
    <property type="component" value="Unassembled WGS sequence"/>
</dbReference>